<comment type="caution">
    <text evidence="4">The sequence shown here is derived from an EMBL/GenBank/DDBJ whole genome shotgun (WGS) entry which is preliminary data.</text>
</comment>
<dbReference type="PANTHER" id="PTHR34709:SF79">
    <property type="entry name" value="F-BOX DOMAIN-CONTAINING PROTEIN"/>
    <property type="match status" value="1"/>
</dbReference>
<evidence type="ECO:0008006" key="6">
    <source>
        <dbReference type="Google" id="ProtNLM"/>
    </source>
</evidence>
<dbReference type="InterPro" id="IPR055357">
    <property type="entry name" value="LRR_At1g61320_AtMIF1"/>
</dbReference>
<evidence type="ECO:0000313" key="5">
    <source>
        <dbReference type="Proteomes" id="UP001054889"/>
    </source>
</evidence>
<sequence>MDHCKAVEDVDRISALPDDLLHLILGRLGFAPAVTKTAVLSRRWRHVWPHARRLRFKDDDKFLKRKRDFAGFVDWVLSHRGDGDMESLKILFKEKGRASPEKINEWLRYAARRVVGSVKIDVGPKLKEPDHDVAVELPIHGGRATSISLSLSNHRLRLPSATSATYEALTKLTLDSLWFTDDGMSTLLGDFVMSCCPRLRRLEISRARGLTRLVLRTDVLQELDISSAHDLQTLDVTAPNLRLIALAFSAVPLLLGDISMDKVMIRIVAPRLEEFHRNVFPYRPPVLDIRGLESVRRLKYIYLDTHGKYHSTSDLWLLQNCPAAQHVHVNLHHSSTSFAADELVDLTAPEGNAPLFANVRSMSIIICGVPRHHLVASISSLLMRCPHLTSITIKGTYFPQDQRGFKCACEALLTDRCTVVHGKLALESLQEVKIIGFGGTAEEMQLVSFLFGSSNSLERANIQLRVNTKVEAGVNIFHQLTRMKIPPCADQERWSFQKTEREKVHLDVRLDTVIDRERHSLIIS</sequence>
<name>A0AAV5D166_ELECO</name>
<dbReference type="InterPro" id="IPR032675">
    <property type="entry name" value="LRR_dom_sf"/>
</dbReference>
<dbReference type="AlphaFoldDB" id="A0AAV5D166"/>
<feature type="domain" description="F-box" evidence="1">
    <location>
        <begin position="13"/>
        <end position="48"/>
    </location>
</feature>
<reference evidence="4" key="1">
    <citation type="journal article" date="2018" name="DNA Res.">
        <title>Multiple hybrid de novo genome assembly of finger millet, an orphan allotetraploid crop.</title>
        <authorList>
            <person name="Hatakeyama M."/>
            <person name="Aluri S."/>
            <person name="Balachadran M.T."/>
            <person name="Sivarajan S.R."/>
            <person name="Patrignani A."/>
            <person name="Gruter S."/>
            <person name="Poveda L."/>
            <person name="Shimizu-Inatsugi R."/>
            <person name="Baeten J."/>
            <person name="Francoijs K.J."/>
            <person name="Nataraja K.N."/>
            <person name="Reddy Y.A.N."/>
            <person name="Phadnis S."/>
            <person name="Ravikumar R.L."/>
            <person name="Schlapbach R."/>
            <person name="Sreeman S.M."/>
            <person name="Shimizu K.K."/>
        </authorList>
    </citation>
    <scope>NUCLEOTIDE SEQUENCE</scope>
</reference>
<organism evidence="4 5">
    <name type="scientific">Eleusine coracana subsp. coracana</name>
    <dbReference type="NCBI Taxonomy" id="191504"/>
    <lineage>
        <taxon>Eukaryota</taxon>
        <taxon>Viridiplantae</taxon>
        <taxon>Streptophyta</taxon>
        <taxon>Embryophyta</taxon>
        <taxon>Tracheophyta</taxon>
        <taxon>Spermatophyta</taxon>
        <taxon>Magnoliopsida</taxon>
        <taxon>Liliopsida</taxon>
        <taxon>Poales</taxon>
        <taxon>Poaceae</taxon>
        <taxon>PACMAD clade</taxon>
        <taxon>Chloridoideae</taxon>
        <taxon>Cynodonteae</taxon>
        <taxon>Eleusininae</taxon>
        <taxon>Eleusine</taxon>
    </lineage>
</organism>
<evidence type="ECO:0000259" key="1">
    <source>
        <dbReference type="Pfam" id="PF00646"/>
    </source>
</evidence>
<reference evidence="4" key="2">
    <citation type="submission" date="2021-12" db="EMBL/GenBank/DDBJ databases">
        <title>Resequencing data analysis of finger millet.</title>
        <authorList>
            <person name="Hatakeyama M."/>
            <person name="Aluri S."/>
            <person name="Balachadran M.T."/>
            <person name="Sivarajan S.R."/>
            <person name="Poveda L."/>
            <person name="Shimizu-Inatsugi R."/>
            <person name="Schlapbach R."/>
            <person name="Sreeman S.M."/>
            <person name="Shimizu K.K."/>
        </authorList>
    </citation>
    <scope>NUCLEOTIDE SEQUENCE</scope>
</reference>
<feature type="domain" description="At1g61320/AtMIF1 LRR" evidence="3">
    <location>
        <begin position="86"/>
        <end position="263"/>
    </location>
</feature>
<dbReference type="InterPro" id="IPR006566">
    <property type="entry name" value="FBD"/>
</dbReference>
<dbReference type="SUPFAM" id="SSF81383">
    <property type="entry name" value="F-box domain"/>
    <property type="match status" value="1"/>
</dbReference>
<dbReference type="Pfam" id="PF08387">
    <property type="entry name" value="FBD"/>
    <property type="match status" value="1"/>
</dbReference>
<dbReference type="EMBL" id="BQKI01000010">
    <property type="protein sequence ID" value="GJN04205.1"/>
    <property type="molecule type" value="Genomic_DNA"/>
</dbReference>
<dbReference type="Gene3D" id="3.80.10.10">
    <property type="entry name" value="Ribonuclease Inhibitor"/>
    <property type="match status" value="1"/>
</dbReference>
<keyword evidence="5" id="KW-1185">Reference proteome</keyword>
<evidence type="ECO:0000313" key="4">
    <source>
        <dbReference type="EMBL" id="GJN04205.1"/>
    </source>
</evidence>
<evidence type="ECO:0000259" key="3">
    <source>
        <dbReference type="Pfam" id="PF23622"/>
    </source>
</evidence>
<dbReference type="InterPro" id="IPR036047">
    <property type="entry name" value="F-box-like_dom_sf"/>
</dbReference>
<dbReference type="PANTHER" id="PTHR34709">
    <property type="entry name" value="OS10G0396666 PROTEIN"/>
    <property type="match status" value="1"/>
</dbReference>
<accession>A0AAV5D166</accession>
<dbReference type="InterPro" id="IPR001810">
    <property type="entry name" value="F-box_dom"/>
</dbReference>
<dbReference type="InterPro" id="IPR055312">
    <property type="entry name" value="FBL15-like"/>
</dbReference>
<protein>
    <recommendedName>
        <fullName evidence="6">F-box domain-containing protein</fullName>
    </recommendedName>
</protein>
<dbReference type="Pfam" id="PF00646">
    <property type="entry name" value="F-box"/>
    <property type="match status" value="1"/>
</dbReference>
<proteinExistence type="predicted"/>
<gene>
    <name evidence="4" type="primary">ga21730</name>
    <name evidence="4" type="ORF">PR202_ga21730</name>
</gene>
<evidence type="ECO:0000259" key="2">
    <source>
        <dbReference type="Pfam" id="PF08387"/>
    </source>
</evidence>
<feature type="domain" description="FBD" evidence="2">
    <location>
        <begin position="426"/>
        <end position="462"/>
    </location>
</feature>
<dbReference type="Pfam" id="PF23622">
    <property type="entry name" value="LRR_At1g61320_AtMIF1"/>
    <property type="match status" value="1"/>
</dbReference>
<dbReference type="SUPFAM" id="SSF52047">
    <property type="entry name" value="RNI-like"/>
    <property type="match status" value="1"/>
</dbReference>
<dbReference type="Proteomes" id="UP001054889">
    <property type="component" value="Unassembled WGS sequence"/>
</dbReference>